<dbReference type="OrthoDB" id="2789670at2759"/>
<dbReference type="PANTHER" id="PTHR24289">
    <property type="entry name" value="STEROID 17-ALPHA-HYDROXYLASE/17,20 LYASE"/>
    <property type="match status" value="1"/>
</dbReference>
<keyword evidence="9" id="KW-0472">Membrane</keyword>
<keyword evidence="3 7" id="KW-0479">Metal-binding</keyword>
<accession>A0A8B7ZTG2</accession>
<keyword evidence="4 8" id="KW-0560">Oxidoreductase</keyword>
<keyword evidence="2 7" id="KW-0349">Heme</keyword>
<dbReference type="PROSITE" id="PS00086">
    <property type="entry name" value="CYTOCHROME_P450"/>
    <property type="match status" value="1"/>
</dbReference>
<dbReference type="GO" id="GO:0004508">
    <property type="term" value="F:steroid 17-alpha-monooxygenase activity"/>
    <property type="evidence" value="ECO:0007669"/>
    <property type="project" value="TreeGrafter"/>
</dbReference>
<evidence type="ECO:0000256" key="4">
    <source>
        <dbReference type="ARBA" id="ARBA00023002"/>
    </source>
</evidence>
<evidence type="ECO:0000256" key="2">
    <source>
        <dbReference type="ARBA" id="ARBA00022617"/>
    </source>
</evidence>
<dbReference type="SUPFAM" id="SSF48264">
    <property type="entry name" value="Cytochrome P450"/>
    <property type="match status" value="1"/>
</dbReference>
<keyword evidence="9" id="KW-1133">Transmembrane helix</keyword>
<dbReference type="OMA" id="AWMTIAS"/>
<evidence type="ECO:0000256" key="1">
    <source>
        <dbReference type="ARBA" id="ARBA00010617"/>
    </source>
</evidence>
<keyword evidence="9" id="KW-0812">Transmembrane</keyword>
<dbReference type="KEGG" id="aplc:110988807"/>
<comment type="cofactor">
    <cofactor evidence="7">
        <name>heme</name>
        <dbReference type="ChEBI" id="CHEBI:30413"/>
    </cofactor>
</comment>
<keyword evidence="6 8" id="KW-0503">Monooxygenase</keyword>
<dbReference type="GO" id="GO:0042446">
    <property type="term" value="P:hormone biosynthetic process"/>
    <property type="evidence" value="ECO:0007669"/>
    <property type="project" value="TreeGrafter"/>
</dbReference>
<dbReference type="GO" id="GO:0020037">
    <property type="term" value="F:heme binding"/>
    <property type="evidence" value="ECO:0007669"/>
    <property type="project" value="InterPro"/>
</dbReference>
<organism evidence="10 11">
    <name type="scientific">Acanthaster planci</name>
    <name type="common">Crown-of-thorns starfish</name>
    <dbReference type="NCBI Taxonomy" id="133434"/>
    <lineage>
        <taxon>Eukaryota</taxon>
        <taxon>Metazoa</taxon>
        <taxon>Echinodermata</taxon>
        <taxon>Eleutherozoa</taxon>
        <taxon>Asterozoa</taxon>
        <taxon>Asteroidea</taxon>
        <taxon>Valvatacea</taxon>
        <taxon>Valvatida</taxon>
        <taxon>Acanthasteridae</taxon>
        <taxon>Acanthaster</taxon>
    </lineage>
</organism>
<evidence type="ECO:0000313" key="10">
    <source>
        <dbReference type="Proteomes" id="UP000694845"/>
    </source>
</evidence>
<keyword evidence="5 7" id="KW-0408">Iron</keyword>
<dbReference type="GO" id="GO:0042448">
    <property type="term" value="P:progesterone metabolic process"/>
    <property type="evidence" value="ECO:0007669"/>
    <property type="project" value="TreeGrafter"/>
</dbReference>
<dbReference type="Gene3D" id="1.10.630.10">
    <property type="entry name" value="Cytochrome P450"/>
    <property type="match status" value="1"/>
</dbReference>
<dbReference type="InterPro" id="IPR017972">
    <property type="entry name" value="Cyt_P450_CS"/>
</dbReference>
<dbReference type="GO" id="GO:0005506">
    <property type="term" value="F:iron ion binding"/>
    <property type="evidence" value="ECO:0007669"/>
    <property type="project" value="InterPro"/>
</dbReference>
<dbReference type="InterPro" id="IPR002401">
    <property type="entry name" value="Cyt_P450_E_grp-I"/>
</dbReference>
<evidence type="ECO:0000256" key="7">
    <source>
        <dbReference type="PIRSR" id="PIRSR602401-1"/>
    </source>
</evidence>
<proteinExistence type="inferred from homology"/>
<evidence type="ECO:0000256" key="8">
    <source>
        <dbReference type="RuleBase" id="RU000461"/>
    </source>
</evidence>
<feature type="transmembrane region" description="Helical" evidence="9">
    <location>
        <begin position="12"/>
        <end position="38"/>
    </location>
</feature>
<dbReference type="Pfam" id="PF00067">
    <property type="entry name" value="p450"/>
    <property type="match status" value="1"/>
</dbReference>
<name>A0A8B7ZTG2_ACAPL</name>
<evidence type="ECO:0000256" key="3">
    <source>
        <dbReference type="ARBA" id="ARBA00022723"/>
    </source>
</evidence>
<dbReference type="PRINTS" id="PR00463">
    <property type="entry name" value="EP450I"/>
</dbReference>
<evidence type="ECO:0000313" key="11">
    <source>
        <dbReference type="RefSeq" id="XP_022108362.1"/>
    </source>
</evidence>
<evidence type="ECO:0000256" key="5">
    <source>
        <dbReference type="ARBA" id="ARBA00023004"/>
    </source>
</evidence>
<reference evidence="11" key="1">
    <citation type="submission" date="2025-08" db="UniProtKB">
        <authorList>
            <consortium name="RefSeq"/>
        </authorList>
    </citation>
    <scope>IDENTIFICATION</scope>
</reference>
<evidence type="ECO:0000256" key="6">
    <source>
        <dbReference type="ARBA" id="ARBA00023033"/>
    </source>
</evidence>
<dbReference type="AlphaFoldDB" id="A0A8B7ZTG2"/>
<protein>
    <submittedName>
        <fullName evidence="11">Steroid 17-alpha-hydroxylase/17,20 lyase-like</fullName>
    </submittedName>
</protein>
<dbReference type="InterPro" id="IPR001128">
    <property type="entry name" value="Cyt_P450"/>
</dbReference>
<dbReference type="InterPro" id="IPR036396">
    <property type="entry name" value="Cyt_P450_sf"/>
</dbReference>
<comment type="similarity">
    <text evidence="1 8">Belongs to the cytochrome P450 family.</text>
</comment>
<dbReference type="Proteomes" id="UP000694845">
    <property type="component" value="Unplaced"/>
</dbReference>
<dbReference type="GeneID" id="110988807"/>
<dbReference type="PANTHER" id="PTHR24289:SF20">
    <property type="entry name" value="STEROID 17-ALPHA-HYDROXYLASE_17,20 LYASE"/>
    <property type="match status" value="1"/>
</dbReference>
<sequence>MVVSAAVGGGAVTGVFTVTGTTIALGATVLVLVVLLVLCLGGSSGGLGAESPPVAPGKRCVSGHLGIMTGAQPSWITLNQIGKEKGDVMSLKVGHWVIMLNTFAAIKDAAVNFVKEMGSRPSNYTTNLLSENGKDISLGSYGHDWLLLREMGIKNLREFTANKKLEEVVHTVLKKLAEDLDKKENRPVNVKDIMVPAVAGILSHLCFGFDADASVHDRVAKLFAGGLYKYIVGPRLPVDVIPCLRFFPSSALREANATVNELNGLLRSEMKRHEESLDPDKTRDLMDGIIKCRNHARETEPDKYEFLTDTHVYQVISNYLGGTTAGFLVTSLTAAALLVSNPEQQEKFSAAVTNEVGEDRMPGVDDQEKSVYVRAAIEEILRYACIAPVGVPHRTTQDFTFRGFKVPANTGVLANFYGLHFNEKYWPEPFNFKPERFIDESGNFKSNEHMYPFGFGARACLAQTQARQMMYLILSWLTHRYALCRVPGEENRDLLQQDPAVKVAKAVAPFNLILKRRF</sequence>
<evidence type="ECO:0000256" key="9">
    <source>
        <dbReference type="SAM" id="Phobius"/>
    </source>
</evidence>
<gene>
    <name evidence="11" type="primary">LOC110988807</name>
</gene>
<feature type="binding site" description="axial binding residue" evidence="7">
    <location>
        <position position="460"/>
    </location>
    <ligand>
        <name>heme</name>
        <dbReference type="ChEBI" id="CHEBI:30413"/>
    </ligand>
    <ligandPart>
        <name>Fe</name>
        <dbReference type="ChEBI" id="CHEBI:18248"/>
    </ligandPart>
</feature>
<keyword evidence="10" id="KW-1185">Reference proteome</keyword>
<dbReference type="RefSeq" id="XP_022108362.1">
    <property type="nucleotide sequence ID" value="XM_022252670.1"/>
</dbReference>